<sequence length="197" mass="21268">MRTAALLTVTAWAMLAAPAALAQSEPETRAFPVTGQTPQVCTLQQGNLRTGELINFRGVDGDSLRVLELTDPRTLAAQSARATVFLSAVCNFPHRIRLESQDNGLWPIEGPVAPNRPNFASALPYHVAFAWADRTGSLDADAKVRRARETRADIDIPSAGDLRLDIELDAGASNTQYGAPVLAGSYADTLRIFLEPR</sequence>
<gene>
    <name evidence="2" type="ORF">GCM10011515_23920</name>
</gene>
<evidence type="ECO:0000313" key="3">
    <source>
        <dbReference type="Proteomes" id="UP000619041"/>
    </source>
</evidence>
<accession>A0ABQ1SDT6</accession>
<keyword evidence="3" id="KW-1185">Reference proteome</keyword>
<dbReference type="Proteomes" id="UP000619041">
    <property type="component" value="Unassembled WGS sequence"/>
</dbReference>
<evidence type="ECO:0000313" key="2">
    <source>
        <dbReference type="EMBL" id="GGE03554.1"/>
    </source>
</evidence>
<organism evidence="2 3">
    <name type="scientific">Tsuneonella deserti</name>
    <dbReference type="NCBI Taxonomy" id="2035528"/>
    <lineage>
        <taxon>Bacteria</taxon>
        <taxon>Pseudomonadati</taxon>
        <taxon>Pseudomonadota</taxon>
        <taxon>Alphaproteobacteria</taxon>
        <taxon>Sphingomonadales</taxon>
        <taxon>Erythrobacteraceae</taxon>
        <taxon>Tsuneonella</taxon>
    </lineage>
</organism>
<reference evidence="3" key="1">
    <citation type="journal article" date="2019" name="Int. J. Syst. Evol. Microbiol.">
        <title>The Global Catalogue of Microorganisms (GCM) 10K type strain sequencing project: providing services to taxonomists for standard genome sequencing and annotation.</title>
        <authorList>
            <consortium name="The Broad Institute Genomics Platform"/>
            <consortium name="The Broad Institute Genome Sequencing Center for Infectious Disease"/>
            <person name="Wu L."/>
            <person name="Ma J."/>
        </authorList>
    </citation>
    <scope>NUCLEOTIDE SEQUENCE [LARGE SCALE GENOMIC DNA]</scope>
    <source>
        <strain evidence="3">CGMCC 1.15959</strain>
    </source>
</reference>
<dbReference type="EMBL" id="BMKL01000001">
    <property type="protein sequence ID" value="GGE03554.1"/>
    <property type="molecule type" value="Genomic_DNA"/>
</dbReference>
<protein>
    <recommendedName>
        <fullName evidence="4">Secreted protein</fullName>
    </recommendedName>
</protein>
<comment type="caution">
    <text evidence="2">The sequence shown here is derived from an EMBL/GenBank/DDBJ whole genome shotgun (WGS) entry which is preliminary data.</text>
</comment>
<keyword evidence="1" id="KW-0732">Signal</keyword>
<evidence type="ECO:0008006" key="4">
    <source>
        <dbReference type="Google" id="ProtNLM"/>
    </source>
</evidence>
<dbReference type="RefSeq" id="WP_188645335.1">
    <property type="nucleotide sequence ID" value="NZ_BMKL01000001.1"/>
</dbReference>
<feature type="chain" id="PRO_5045473858" description="Secreted protein" evidence="1">
    <location>
        <begin position="23"/>
        <end position="197"/>
    </location>
</feature>
<evidence type="ECO:0000256" key="1">
    <source>
        <dbReference type="SAM" id="SignalP"/>
    </source>
</evidence>
<proteinExistence type="predicted"/>
<name>A0ABQ1SDT6_9SPHN</name>
<feature type="signal peptide" evidence="1">
    <location>
        <begin position="1"/>
        <end position="22"/>
    </location>
</feature>